<accession>A0A1B7MS90</accession>
<feature type="domain" description="Telomerase reverse transcriptase C-terminal extension" evidence="1">
    <location>
        <begin position="13"/>
        <end position="88"/>
    </location>
</feature>
<dbReference type="Pfam" id="PF21399">
    <property type="entry name" value="TERT_C"/>
    <property type="match status" value="1"/>
</dbReference>
<organism evidence="2 3">
    <name type="scientific">Rhizopogon vinicolor AM-OR11-026</name>
    <dbReference type="NCBI Taxonomy" id="1314800"/>
    <lineage>
        <taxon>Eukaryota</taxon>
        <taxon>Fungi</taxon>
        <taxon>Dikarya</taxon>
        <taxon>Basidiomycota</taxon>
        <taxon>Agaricomycotina</taxon>
        <taxon>Agaricomycetes</taxon>
        <taxon>Agaricomycetidae</taxon>
        <taxon>Boletales</taxon>
        <taxon>Suillineae</taxon>
        <taxon>Rhizopogonaceae</taxon>
        <taxon>Rhizopogon</taxon>
    </lineage>
</organism>
<dbReference type="Proteomes" id="UP000092154">
    <property type="component" value="Unassembled WGS sequence"/>
</dbReference>
<evidence type="ECO:0000313" key="2">
    <source>
        <dbReference type="EMBL" id="OAX35478.1"/>
    </source>
</evidence>
<dbReference type="InParanoid" id="A0A1B7MS90"/>
<proteinExistence type="predicted"/>
<reference evidence="2 3" key="1">
    <citation type="submission" date="2016-06" db="EMBL/GenBank/DDBJ databases">
        <title>Comparative genomics of the ectomycorrhizal sister species Rhizopogon vinicolor and Rhizopogon vesiculosus (Basidiomycota: Boletales) reveals a divergence of the mating type B locus.</title>
        <authorList>
            <consortium name="DOE Joint Genome Institute"/>
            <person name="Mujic A.B."/>
            <person name="Kuo A."/>
            <person name="Tritt A."/>
            <person name="Lipzen A."/>
            <person name="Chen C."/>
            <person name="Johnson J."/>
            <person name="Sharma A."/>
            <person name="Barry K."/>
            <person name="Grigoriev I.V."/>
            <person name="Spatafora J.W."/>
        </authorList>
    </citation>
    <scope>NUCLEOTIDE SEQUENCE [LARGE SCALE GENOMIC DNA]</scope>
    <source>
        <strain evidence="2 3">AM-OR11-026</strain>
    </source>
</reference>
<dbReference type="STRING" id="1314800.A0A1B7MS90"/>
<keyword evidence="3" id="KW-1185">Reference proteome</keyword>
<dbReference type="Gene3D" id="1.10.357.90">
    <property type="match status" value="1"/>
</dbReference>
<sequence length="119" mass="13574">IKMHHYLMSWGINVAKNAKFLRDIIRQVTRYTYTTIDIKSRSKVARANGGTCNLQKGSVIWLGTHAFYTILSKKHEVYGTSTLLRSLQFELSLSCNKRLKHRFKKVVKEGLGGVAALDF</sequence>
<feature type="non-terminal residue" evidence="2">
    <location>
        <position position="1"/>
    </location>
</feature>
<gene>
    <name evidence="2" type="ORF">K503DRAFT_696940</name>
</gene>
<evidence type="ECO:0000259" key="1">
    <source>
        <dbReference type="Pfam" id="PF21399"/>
    </source>
</evidence>
<evidence type="ECO:0000313" key="3">
    <source>
        <dbReference type="Proteomes" id="UP000092154"/>
    </source>
</evidence>
<dbReference type="EMBL" id="KV448497">
    <property type="protein sequence ID" value="OAX35478.1"/>
    <property type="molecule type" value="Genomic_DNA"/>
</dbReference>
<dbReference type="AlphaFoldDB" id="A0A1B7MS90"/>
<dbReference type="OrthoDB" id="289721at2759"/>
<name>A0A1B7MS90_9AGAM</name>
<protein>
    <recommendedName>
        <fullName evidence="1">Telomerase reverse transcriptase C-terminal extension domain-containing protein</fullName>
    </recommendedName>
</protein>
<dbReference type="InterPro" id="IPR049139">
    <property type="entry name" value="TERT_C"/>
</dbReference>